<dbReference type="CDD" id="cd09917">
    <property type="entry name" value="F-box_SF"/>
    <property type="match status" value="1"/>
</dbReference>
<dbReference type="EMBL" id="ML119176">
    <property type="protein sequence ID" value="RPB07715.1"/>
    <property type="molecule type" value="Genomic_DNA"/>
</dbReference>
<dbReference type="PANTHER" id="PTHR24166">
    <property type="entry name" value="ROLLING PEBBLES, ISOFORM B"/>
    <property type="match status" value="1"/>
</dbReference>
<gene>
    <name evidence="5" type="ORF">P167DRAFT_539880</name>
</gene>
<dbReference type="InterPro" id="IPR001810">
    <property type="entry name" value="F-box_dom"/>
</dbReference>
<keyword evidence="2 3" id="KW-0040">ANK repeat</keyword>
<dbReference type="AlphaFoldDB" id="A0A3N4KPL6"/>
<dbReference type="STRING" id="1392247.A0A3N4KPL6"/>
<dbReference type="InterPro" id="IPR036047">
    <property type="entry name" value="F-box-like_dom_sf"/>
</dbReference>
<dbReference type="InterPro" id="IPR050889">
    <property type="entry name" value="Dendritic_Spine_Reg/Scaffold"/>
</dbReference>
<dbReference type="SUPFAM" id="SSF48403">
    <property type="entry name" value="Ankyrin repeat"/>
    <property type="match status" value="1"/>
</dbReference>
<dbReference type="Gene3D" id="1.25.40.20">
    <property type="entry name" value="Ankyrin repeat-containing domain"/>
    <property type="match status" value="2"/>
</dbReference>
<dbReference type="Pfam" id="PF12796">
    <property type="entry name" value="Ank_2"/>
    <property type="match status" value="2"/>
</dbReference>
<reference evidence="5 6" key="1">
    <citation type="journal article" date="2018" name="Nat. Ecol. Evol.">
        <title>Pezizomycetes genomes reveal the molecular basis of ectomycorrhizal truffle lifestyle.</title>
        <authorList>
            <person name="Murat C."/>
            <person name="Payen T."/>
            <person name="Noel B."/>
            <person name="Kuo A."/>
            <person name="Morin E."/>
            <person name="Chen J."/>
            <person name="Kohler A."/>
            <person name="Krizsan K."/>
            <person name="Balestrini R."/>
            <person name="Da Silva C."/>
            <person name="Montanini B."/>
            <person name="Hainaut M."/>
            <person name="Levati E."/>
            <person name="Barry K.W."/>
            <person name="Belfiori B."/>
            <person name="Cichocki N."/>
            <person name="Clum A."/>
            <person name="Dockter R.B."/>
            <person name="Fauchery L."/>
            <person name="Guy J."/>
            <person name="Iotti M."/>
            <person name="Le Tacon F."/>
            <person name="Lindquist E.A."/>
            <person name="Lipzen A."/>
            <person name="Malagnac F."/>
            <person name="Mello A."/>
            <person name="Molinier V."/>
            <person name="Miyauchi S."/>
            <person name="Poulain J."/>
            <person name="Riccioni C."/>
            <person name="Rubini A."/>
            <person name="Sitrit Y."/>
            <person name="Splivallo R."/>
            <person name="Traeger S."/>
            <person name="Wang M."/>
            <person name="Zifcakova L."/>
            <person name="Wipf D."/>
            <person name="Zambonelli A."/>
            <person name="Paolocci F."/>
            <person name="Nowrousian M."/>
            <person name="Ottonello S."/>
            <person name="Baldrian P."/>
            <person name="Spatafora J.W."/>
            <person name="Henrissat B."/>
            <person name="Nagy L.G."/>
            <person name="Aury J.M."/>
            <person name="Wincker P."/>
            <person name="Grigoriev I.V."/>
            <person name="Bonfante P."/>
            <person name="Martin F.M."/>
        </authorList>
    </citation>
    <scope>NUCLEOTIDE SEQUENCE [LARGE SCALE GENOMIC DNA]</scope>
    <source>
        <strain evidence="5 6">CCBAS932</strain>
    </source>
</reference>
<keyword evidence="1" id="KW-0677">Repeat</keyword>
<accession>A0A3N4KPL6</accession>
<evidence type="ECO:0000313" key="6">
    <source>
        <dbReference type="Proteomes" id="UP000277580"/>
    </source>
</evidence>
<dbReference type="InterPro" id="IPR002110">
    <property type="entry name" value="Ankyrin_rpt"/>
</dbReference>
<sequence>MLSTVPNEILFTIAENLSPGPLLNLLLTCRSFHHSLSRLMLRHALANKDFTPALVWASIEGHVPLIKTILAHTPASDEATKMEEIALREACDHGSLKSVETLLDHGVPHTPPEDNDRRYPLAIAVYKCHLPVVRLLLSRGAVPDVWPGYPPMAFDLCRNGEVEVLRELLAAGADPNARNNHMSSCFTLAAEYGHLECLKVLLEYGAEVDVVDRDNDTPMILALYCERWDVVEFLLEQEECDLVTRNLRGFDPLNLACITGRADVVRKIFSKQVPGHDTFWYERELVPMVSLARMRHREEVVEVLEQEILKLWLASSTL</sequence>
<evidence type="ECO:0000256" key="1">
    <source>
        <dbReference type="ARBA" id="ARBA00022737"/>
    </source>
</evidence>
<proteinExistence type="predicted"/>
<feature type="domain" description="F-box" evidence="4">
    <location>
        <begin position="1"/>
        <end position="59"/>
    </location>
</feature>
<dbReference type="Proteomes" id="UP000277580">
    <property type="component" value="Unassembled WGS sequence"/>
</dbReference>
<keyword evidence="6" id="KW-1185">Reference proteome</keyword>
<dbReference type="InParanoid" id="A0A3N4KPL6"/>
<feature type="repeat" description="ANK" evidence="3">
    <location>
        <begin position="181"/>
        <end position="213"/>
    </location>
</feature>
<name>A0A3N4KPL6_9PEZI</name>
<protein>
    <submittedName>
        <fullName evidence="5">Ankyrin</fullName>
    </submittedName>
</protein>
<dbReference type="PANTHER" id="PTHR24166:SF48">
    <property type="entry name" value="PROTEIN VAPYRIN"/>
    <property type="match status" value="1"/>
</dbReference>
<evidence type="ECO:0000256" key="3">
    <source>
        <dbReference type="PROSITE-ProRule" id="PRU00023"/>
    </source>
</evidence>
<dbReference type="OrthoDB" id="341259at2759"/>
<dbReference type="SMART" id="SM00248">
    <property type="entry name" value="ANK"/>
    <property type="match status" value="7"/>
</dbReference>
<dbReference type="PROSITE" id="PS50088">
    <property type="entry name" value="ANK_REPEAT"/>
    <property type="match status" value="1"/>
</dbReference>
<organism evidence="5 6">
    <name type="scientific">Morchella conica CCBAS932</name>
    <dbReference type="NCBI Taxonomy" id="1392247"/>
    <lineage>
        <taxon>Eukaryota</taxon>
        <taxon>Fungi</taxon>
        <taxon>Dikarya</taxon>
        <taxon>Ascomycota</taxon>
        <taxon>Pezizomycotina</taxon>
        <taxon>Pezizomycetes</taxon>
        <taxon>Pezizales</taxon>
        <taxon>Morchellaceae</taxon>
        <taxon>Morchella</taxon>
    </lineage>
</organism>
<evidence type="ECO:0000313" key="5">
    <source>
        <dbReference type="EMBL" id="RPB07715.1"/>
    </source>
</evidence>
<evidence type="ECO:0000259" key="4">
    <source>
        <dbReference type="PROSITE" id="PS50181"/>
    </source>
</evidence>
<evidence type="ECO:0000256" key="2">
    <source>
        <dbReference type="ARBA" id="ARBA00023043"/>
    </source>
</evidence>
<dbReference type="PROSITE" id="PS50297">
    <property type="entry name" value="ANK_REP_REGION"/>
    <property type="match status" value="1"/>
</dbReference>
<dbReference type="PROSITE" id="PS50181">
    <property type="entry name" value="FBOX"/>
    <property type="match status" value="1"/>
</dbReference>
<dbReference type="SUPFAM" id="SSF81383">
    <property type="entry name" value="F-box domain"/>
    <property type="match status" value="1"/>
</dbReference>
<dbReference type="InterPro" id="IPR036770">
    <property type="entry name" value="Ankyrin_rpt-contain_sf"/>
</dbReference>